<dbReference type="AlphaFoldDB" id="A0A1Y4MHI5"/>
<dbReference type="Proteomes" id="UP000196386">
    <property type="component" value="Unassembled WGS sequence"/>
</dbReference>
<accession>A0A1Y4MHI5</accession>
<protein>
    <submittedName>
        <fullName evidence="1">Uncharacterized protein</fullName>
    </submittedName>
</protein>
<name>A0A1Y4MHI5_9FIRM</name>
<comment type="caution">
    <text evidence="1">The sequence shown here is derived from an EMBL/GenBank/DDBJ whole genome shotgun (WGS) entry which is preliminary data.</text>
</comment>
<organism evidence="1 2">
    <name type="scientific">Anaerotruncus colihominis</name>
    <dbReference type="NCBI Taxonomy" id="169435"/>
    <lineage>
        <taxon>Bacteria</taxon>
        <taxon>Bacillati</taxon>
        <taxon>Bacillota</taxon>
        <taxon>Clostridia</taxon>
        <taxon>Eubacteriales</taxon>
        <taxon>Oscillospiraceae</taxon>
        <taxon>Anaerotruncus</taxon>
    </lineage>
</organism>
<evidence type="ECO:0000313" key="1">
    <source>
        <dbReference type="EMBL" id="OUP68204.1"/>
    </source>
</evidence>
<sequence length="91" mass="9432">MRRHNACSAKPGKPALLKAPPAAPAPLFAPHGTGRAPIPWNQFRGWYSLFMRSARPAVRGTACKNTGTCPAVRGTACKNTGTCPTVCGAAG</sequence>
<proteinExistence type="predicted"/>
<gene>
    <name evidence="1" type="ORF">B5F11_14900</name>
</gene>
<reference evidence="2" key="1">
    <citation type="submission" date="2017-04" db="EMBL/GenBank/DDBJ databases">
        <title>Function of individual gut microbiota members based on whole genome sequencing of pure cultures obtained from chicken caecum.</title>
        <authorList>
            <person name="Medvecky M."/>
            <person name="Cejkova D."/>
            <person name="Polansky O."/>
            <person name="Karasova D."/>
            <person name="Kubasova T."/>
            <person name="Cizek A."/>
            <person name="Rychlik I."/>
        </authorList>
    </citation>
    <scope>NUCLEOTIDE SEQUENCE [LARGE SCALE GENOMIC DNA]</scope>
    <source>
        <strain evidence="2">An175</strain>
    </source>
</reference>
<dbReference type="EMBL" id="NFKP01000021">
    <property type="protein sequence ID" value="OUP68204.1"/>
    <property type="molecule type" value="Genomic_DNA"/>
</dbReference>
<evidence type="ECO:0000313" key="2">
    <source>
        <dbReference type="Proteomes" id="UP000196386"/>
    </source>
</evidence>